<dbReference type="InterPro" id="IPR001394">
    <property type="entry name" value="Peptidase_C19_UCH"/>
</dbReference>
<dbReference type="PROSITE" id="PS00973">
    <property type="entry name" value="USP_2"/>
    <property type="match status" value="1"/>
</dbReference>
<feature type="compositionally biased region" description="Polar residues" evidence="1">
    <location>
        <begin position="143"/>
        <end position="185"/>
    </location>
</feature>
<name>A0A078B4F5_STYLE</name>
<gene>
    <name evidence="4" type="primary">Contig15193.g16183</name>
    <name evidence="4" type="ORF">STYLEM_18282</name>
</gene>
<feature type="domain" description="DUSP" evidence="3">
    <location>
        <begin position="242"/>
        <end position="348"/>
    </location>
</feature>
<dbReference type="InterPro" id="IPR018200">
    <property type="entry name" value="USP_CS"/>
</dbReference>
<feature type="domain" description="USP" evidence="2">
    <location>
        <begin position="400"/>
        <end position="712"/>
    </location>
</feature>
<dbReference type="PANTHER" id="PTHR24006">
    <property type="entry name" value="UBIQUITIN CARBOXYL-TERMINAL HYDROLASE"/>
    <property type="match status" value="1"/>
</dbReference>
<dbReference type="SUPFAM" id="SSF54001">
    <property type="entry name" value="Cysteine proteinases"/>
    <property type="match status" value="1"/>
</dbReference>
<dbReference type="Pfam" id="PF00443">
    <property type="entry name" value="UCH"/>
    <property type="match status" value="1"/>
</dbReference>
<dbReference type="CDD" id="cd02674">
    <property type="entry name" value="Peptidase_C19R"/>
    <property type="match status" value="1"/>
</dbReference>
<protein>
    <submittedName>
        <fullName evidence="4">Ubiquitin carboxyl-terminal hydrolase family protein</fullName>
    </submittedName>
</protein>
<dbReference type="AlphaFoldDB" id="A0A078B4F5"/>
<dbReference type="Gene3D" id="3.90.70.10">
    <property type="entry name" value="Cysteine proteinases"/>
    <property type="match status" value="1"/>
</dbReference>
<dbReference type="Pfam" id="PF06337">
    <property type="entry name" value="DUSP"/>
    <property type="match status" value="1"/>
</dbReference>
<proteinExistence type="predicted"/>
<dbReference type="GO" id="GO:0005829">
    <property type="term" value="C:cytosol"/>
    <property type="evidence" value="ECO:0007669"/>
    <property type="project" value="TreeGrafter"/>
</dbReference>
<evidence type="ECO:0000313" key="4">
    <source>
        <dbReference type="EMBL" id="CDW89151.1"/>
    </source>
</evidence>
<organism evidence="4 5">
    <name type="scientific">Stylonychia lemnae</name>
    <name type="common">Ciliate</name>
    <dbReference type="NCBI Taxonomy" id="5949"/>
    <lineage>
        <taxon>Eukaryota</taxon>
        <taxon>Sar</taxon>
        <taxon>Alveolata</taxon>
        <taxon>Ciliophora</taxon>
        <taxon>Intramacronucleata</taxon>
        <taxon>Spirotrichea</taxon>
        <taxon>Stichotrichia</taxon>
        <taxon>Sporadotrichida</taxon>
        <taxon>Oxytrichidae</taxon>
        <taxon>Stylonychinae</taxon>
        <taxon>Stylonychia</taxon>
    </lineage>
</organism>
<accession>A0A078B4F5</accession>
<dbReference type="GO" id="GO:0005634">
    <property type="term" value="C:nucleus"/>
    <property type="evidence" value="ECO:0007669"/>
    <property type="project" value="TreeGrafter"/>
</dbReference>
<keyword evidence="4" id="KW-0378">Hydrolase</keyword>
<dbReference type="InterPro" id="IPR006615">
    <property type="entry name" value="Pept_C19_DUSP"/>
</dbReference>
<dbReference type="PANTHER" id="PTHR24006:SF827">
    <property type="entry name" value="UBIQUITIN CARBOXYL-TERMINAL HYDROLASE 34"/>
    <property type="match status" value="1"/>
</dbReference>
<feature type="compositionally biased region" description="Basic residues" evidence="1">
    <location>
        <begin position="77"/>
        <end position="98"/>
    </location>
</feature>
<sequence>MKQSGESRSQIVNIADKPQKNQLQGSIIMNKAVYCEDEQSFNPQFFKNKLMEEQKQQQLELLQKQKEEQKQEEVVHKSKVKKPSMINKKRKSMTRKRSTSPTVDIPKGEEKKEAVQEESSFIALIKKQAQNLQQQQKHDKANELNQSSTSLINNPSNLDVSQDDQIQTNLSKNNVNQTSNTSISRGNADRSKSQSFVRQQSNISQTTTAQNNVIEYNINRRFGLQFKKCFIRRKPNLDLITLDQNQRRQAELQAYHQFKQNKENADVLYLVDQQWIERWIEYLRGNLDSPDYINNEKLHRIIFEEQRARYLRMNEDFILVHKSLFEYLYSLYGCDYFIQGKQYQRASISRMAVSPNNSGPVQGVIGAKTSEQSTQSSSLKNQQQYQDSVSHASFISGTSSSFQKFSKGHPMLYESGKGQGLSLAQRIEESKKQIQQQDFESQLSDGVQLYQEVLGKRQTQMVVVVSPDHIKTEIVNKFSPVFQHDCHEFFTHIMSNLQDEETPIQEKQYTDSDNMSAEASWNNFEQSHPSIIDKLFSGLQKTIVTCVKCNRKSVTYNPFMTLSLAYESSIDKCIANYLREDTLDTKDQYKCEKCNQSSKAKIKTEISKLPNILVFHLKRFAFPSMKKIKGKVKYGSYIDMQKYCKNSKLDVEDTQYELFALTVHVGTLEQGHYVAFTKRNQKWILFNDEEYQQVKETDALNQEAYLLFYRKLTL</sequence>
<feature type="region of interest" description="Disordered" evidence="1">
    <location>
        <begin position="360"/>
        <end position="382"/>
    </location>
</feature>
<dbReference type="GO" id="GO:0004843">
    <property type="term" value="F:cysteine-type deubiquitinase activity"/>
    <property type="evidence" value="ECO:0007669"/>
    <property type="project" value="InterPro"/>
</dbReference>
<evidence type="ECO:0000256" key="1">
    <source>
        <dbReference type="SAM" id="MobiDB-lite"/>
    </source>
</evidence>
<reference evidence="4 5" key="1">
    <citation type="submission" date="2014-06" db="EMBL/GenBank/DDBJ databases">
        <authorList>
            <person name="Swart Estienne"/>
        </authorList>
    </citation>
    <scope>NUCLEOTIDE SEQUENCE [LARGE SCALE GENOMIC DNA]</scope>
    <source>
        <strain evidence="4 5">130c</strain>
    </source>
</reference>
<feature type="compositionally biased region" description="Polar residues" evidence="1">
    <location>
        <begin position="369"/>
        <end position="382"/>
    </location>
</feature>
<dbReference type="InParanoid" id="A0A078B4F5"/>
<dbReference type="GO" id="GO:0016579">
    <property type="term" value="P:protein deubiquitination"/>
    <property type="evidence" value="ECO:0007669"/>
    <property type="project" value="InterPro"/>
</dbReference>
<dbReference type="Proteomes" id="UP000039865">
    <property type="component" value="Unassembled WGS sequence"/>
</dbReference>
<dbReference type="InterPro" id="IPR035927">
    <property type="entry name" value="DUSP-like_sf"/>
</dbReference>
<evidence type="ECO:0000259" key="3">
    <source>
        <dbReference type="PROSITE" id="PS51283"/>
    </source>
</evidence>
<dbReference type="InterPro" id="IPR038765">
    <property type="entry name" value="Papain-like_cys_pep_sf"/>
</dbReference>
<dbReference type="EMBL" id="CCKQ01017290">
    <property type="protein sequence ID" value="CDW89151.1"/>
    <property type="molecule type" value="Genomic_DNA"/>
</dbReference>
<feature type="region of interest" description="Disordered" evidence="1">
    <location>
        <begin position="61"/>
        <end position="114"/>
    </location>
</feature>
<dbReference type="SUPFAM" id="SSF143791">
    <property type="entry name" value="DUSP-like"/>
    <property type="match status" value="1"/>
</dbReference>
<evidence type="ECO:0000313" key="5">
    <source>
        <dbReference type="Proteomes" id="UP000039865"/>
    </source>
</evidence>
<dbReference type="PROSITE" id="PS51283">
    <property type="entry name" value="DUSP"/>
    <property type="match status" value="1"/>
</dbReference>
<dbReference type="InterPro" id="IPR028889">
    <property type="entry name" value="USP"/>
</dbReference>
<evidence type="ECO:0000259" key="2">
    <source>
        <dbReference type="PROSITE" id="PS50235"/>
    </source>
</evidence>
<feature type="region of interest" description="Disordered" evidence="1">
    <location>
        <begin position="130"/>
        <end position="204"/>
    </location>
</feature>
<dbReference type="Gene3D" id="3.30.2230.10">
    <property type="entry name" value="DUSP-like"/>
    <property type="match status" value="1"/>
</dbReference>
<dbReference type="InterPro" id="IPR050164">
    <property type="entry name" value="Peptidase_C19"/>
</dbReference>
<keyword evidence="5" id="KW-1185">Reference proteome</keyword>
<feature type="compositionally biased region" description="Basic and acidic residues" evidence="1">
    <location>
        <begin position="63"/>
        <end position="76"/>
    </location>
</feature>
<dbReference type="OrthoDB" id="420187at2759"/>
<dbReference type="SMART" id="SM00695">
    <property type="entry name" value="DUSP"/>
    <property type="match status" value="1"/>
</dbReference>
<dbReference type="PROSITE" id="PS50235">
    <property type="entry name" value="USP_3"/>
    <property type="match status" value="1"/>
</dbReference>
<feature type="compositionally biased region" description="Polar residues" evidence="1">
    <location>
        <begin position="193"/>
        <end position="204"/>
    </location>
</feature>